<protein>
    <submittedName>
        <fullName evidence="1">Uncharacterized protein</fullName>
    </submittedName>
</protein>
<proteinExistence type="predicted"/>
<evidence type="ECO:0000313" key="2">
    <source>
        <dbReference type="Proteomes" id="UP000292564"/>
    </source>
</evidence>
<accession>A0A4Q7ZIU3</accession>
<gene>
    <name evidence="1" type="ORF">EV385_2555</name>
</gene>
<evidence type="ECO:0000313" key="1">
    <source>
        <dbReference type="EMBL" id="RZU50772.1"/>
    </source>
</evidence>
<dbReference type="AlphaFoldDB" id="A0A4Q7ZIU3"/>
<keyword evidence="2" id="KW-1185">Reference proteome</keyword>
<dbReference type="OrthoDB" id="3400634at2"/>
<dbReference type="Proteomes" id="UP000292564">
    <property type="component" value="Unassembled WGS sequence"/>
</dbReference>
<organism evidence="1 2">
    <name type="scientific">Krasilnikovia cinnamomea</name>
    <dbReference type="NCBI Taxonomy" id="349313"/>
    <lineage>
        <taxon>Bacteria</taxon>
        <taxon>Bacillati</taxon>
        <taxon>Actinomycetota</taxon>
        <taxon>Actinomycetes</taxon>
        <taxon>Micromonosporales</taxon>
        <taxon>Micromonosporaceae</taxon>
        <taxon>Krasilnikovia</taxon>
    </lineage>
</organism>
<reference evidence="1 2" key="1">
    <citation type="submission" date="2019-02" db="EMBL/GenBank/DDBJ databases">
        <title>Sequencing the genomes of 1000 actinobacteria strains.</title>
        <authorList>
            <person name="Klenk H.-P."/>
        </authorList>
    </citation>
    <scope>NUCLEOTIDE SEQUENCE [LARGE SCALE GENOMIC DNA]</scope>
    <source>
        <strain evidence="1 2">DSM 45162</strain>
    </source>
</reference>
<dbReference type="RefSeq" id="WP_130509649.1">
    <property type="nucleotide sequence ID" value="NZ_SHKY01000001.1"/>
</dbReference>
<comment type="caution">
    <text evidence="1">The sequence shown here is derived from an EMBL/GenBank/DDBJ whole genome shotgun (WGS) entry which is preliminary data.</text>
</comment>
<sequence length="98" mass="11074">MWTRSAPIIRGGRLRAAVPSRPVQVFAETDYCYGQGPLILKVDRVEWAKPVPHDGDTWLEVEGVVIDPAGREGARRQVLVRAQRMPVPPARKRPRLRP</sequence>
<dbReference type="EMBL" id="SHKY01000001">
    <property type="protein sequence ID" value="RZU50772.1"/>
    <property type="molecule type" value="Genomic_DNA"/>
</dbReference>
<name>A0A4Q7ZIU3_9ACTN</name>